<gene>
    <name evidence="2" type="ORF">P7H43_10135</name>
</gene>
<name>A0AAW8U4J6_9ENTE</name>
<dbReference type="RefSeq" id="WP_302373011.1">
    <property type="nucleotide sequence ID" value="NZ_CATYFE010000016.1"/>
</dbReference>
<proteinExistence type="predicted"/>
<dbReference type="Pfam" id="PF14493">
    <property type="entry name" value="HTH_40"/>
    <property type="match status" value="1"/>
</dbReference>
<dbReference type="Proteomes" id="UP001256711">
    <property type="component" value="Unassembled WGS sequence"/>
</dbReference>
<organism evidence="2 3">
    <name type="scientific">Enterococcus asini</name>
    <dbReference type="NCBI Taxonomy" id="57732"/>
    <lineage>
        <taxon>Bacteria</taxon>
        <taxon>Bacillati</taxon>
        <taxon>Bacillota</taxon>
        <taxon>Bacilli</taxon>
        <taxon>Lactobacillales</taxon>
        <taxon>Enterococcaceae</taxon>
        <taxon>Enterococcus</taxon>
    </lineage>
</organism>
<dbReference type="InterPro" id="IPR029491">
    <property type="entry name" value="Helicase_HTH"/>
</dbReference>
<evidence type="ECO:0000259" key="1">
    <source>
        <dbReference type="Pfam" id="PF14493"/>
    </source>
</evidence>
<sequence>MDEFILALFGSGDKLKATTLYQLLTGKKTTSVLLFGYFHDLLPFFGLFPEANQGQFQSRLQQLATAGKLTALPDYYYCLKDEDFQVAQPMKQTLANLDHFTFGKREAAAWRMMQFVVQVASMYQRTANFVPLETAPGYTEPVRLLIRQHQGSLREILSKEFQVLFSELDQDVANVLARSFSGWEVMGQATYQLVPDWAQKKPWDTLVPISWHEAFFKVLDKHPNFVLYQLITPIFLGARNQSGLQTQALFEAGYTFEQVMGQRGLKAGTINDHVIEWALSDRNFPFDEFIHPEAAVRLAQRSGNPVSWRFRDVAELPVDFLSFALFQIRSKKKEERSCS</sequence>
<accession>A0AAW8U4J6</accession>
<evidence type="ECO:0000313" key="2">
    <source>
        <dbReference type="EMBL" id="MDT2810848.1"/>
    </source>
</evidence>
<protein>
    <submittedName>
        <fullName evidence="2">Helix-turn-helix domain-containing protein</fullName>
    </submittedName>
</protein>
<reference evidence="2" key="1">
    <citation type="submission" date="2023-03" db="EMBL/GenBank/DDBJ databases">
        <authorList>
            <person name="Shen W."/>
            <person name="Cai J."/>
        </authorList>
    </citation>
    <scope>NUCLEOTIDE SEQUENCE</scope>
    <source>
        <strain evidence="2">B226-2</strain>
    </source>
</reference>
<evidence type="ECO:0000313" key="3">
    <source>
        <dbReference type="Proteomes" id="UP001256711"/>
    </source>
</evidence>
<feature type="domain" description="Helicase Helix-turn-helix" evidence="1">
    <location>
        <begin position="244"/>
        <end position="299"/>
    </location>
</feature>
<dbReference type="EMBL" id="JARQBJ010000004">
    <property type="protein sequence ID" value="MDT2810848.1"/>
    <property type="molecule type" value="Genomic_DNA"/>
</dbReference>
<comment type="caution">
    <text evidence="2">The sequence shown here is derived from an EMBL/GenBank/DDBJ whole genome shotgun (WGS) entry which is preliminary data.</text>
</comment>
<dbReference type="AlphaFoldDB" id="A0AAW8U4J6"/>